<accession>A0AAD9IEI3</accession>
<comment type="similarity">
    <text evidence="2">Belongs to the AB hydrolase superfamily. Isoprenylcysteine methylesterase family.</text>
</comment>
<proteinExistence type="inferred from homology"/>
<dbReference type="AlphaFoldDB" id="A0AAD9IEI3"/>
<sequence length="442" mass="47441">MTSPEERTDVPGVSRELADNVELVHFPEEEDRPHVPLTELATMLSGSRQHEEGLEENLSANFSQESEVLLPDAARATLPEHQSLVFGSQPRNRLDVFVPRQRWRKRGPLPTVVFITGGAWTIGYKAWGALLGRRLSQRGVLVFCLDYRNFPQGKATDMLEDVNRGIAWVINNAELYGGDPGCLYIVGQSAGGHLGSLALMAQCARTAANEAASGGGGVMKKGGGEDGKAPVAAQDSTAPDKNIATIELTDPATDTSVLAETDPLKSASLTPSSDPVGEWPAWNPALVRGFVGVSGAYDLVTLADHLDARGLNREMFGAIMSLDGRPALARLSPARVVRALAPGATARMPPVLLLHGTADKSVPVQNALDYALALEAAGVPVRLKLYKGKTHTQPIVEDPMRGGRDGLMDDVLELVTGKPQSHFQFPMLPSFLIDWATYVCPF</sequence>
<dbReference type="Pfam" id="PF00326">
    <property type="entry name" value="Peptidase_S9"/>
    <property type="match status" value="1"/>
</dbReference>
<evidence type="ECO:0000256" key="1">
    <source>
        <dbReference type="ARBA" id="ARBA00022801"/>
    </source>
</evidence>
<evidence type="ECO:0000313" key="8">
    <source>
        <dbReference type="EMBL" id="KAK2075579.1"/>
    </source>
</evidence>
<evidence type="ECO:0000259" key="6">
    <source>
        <dbReference type="Pfam" id="PF00326"/>
    </source>
</evidence>
<dbReference type="InterPro" id="IPR001375">
    <property type="entry name" value="Peptidase_S9_cat"/>
</dbReference>
<evidence type="ECO:0000259" key="7">
    <source>
        <dbReference type="Pfam" id="PF20434"/>
    </source>
</evidence>
<dbReference type="Gene3D" id="3.40.50.1820">
    <property type="entry name" value="alpha/beta hydrolase"/>
    <property type="match status" value="1"/>
</dbReference>
<dbReference type="InterPro" id="IPR050300">
    <property type="entry name" value="GDXG_lipolytic_enzyme"/>
</dbReference>
<dbReference type="EC" id="3.1.1.n2" evidence="3"/>
<evidence type="ECO:0000256" key="5">
    <source>
        <dbReference type="SAM" id="MobiDB-lite"/>
    </source>
</evidence>
<dbReference type="InterPro" id="IPR049492">
    <property type="entry name" value="BD-FAE-like_dom"/>
</dbReference>
<keyword evidence="9" id="KW-1185">Reference proteome</keyword>
<comment type="caution">
    <text evidence="8">The sequence shown here is derived from an EMBL/GenBank/DDBJ whole genome shotgun (WGS) entry which is preliminary data.</text>
</comment>
<comment type="catalytic activity">
    <reaction evidence="4">
        <text>[protein]-C-terminal S-[(2E,6E)-farnesyl]-L-cysteine methyl ester + H2O = [protein]-C-terminal S-[(2E,6E)-farnesyl]-L-cysteine + methanol + H(+)</text>
        <dbReference type="Rhea" id="RHEA:48520"/>
        <dbReference type="Rhea" id="RHEA-COMP:12125"/>
        <dbReference type="Rhea" id="RHEA-COMP:12126"/>
        <dbReference type="ChEBI" id="CHEBI:15377"/>
        <dbReference type="ChEBI" id="CHEBI:15378"/>
        <dbReference type="ChEBI" id="CHEBI:17790"/>
        <dbReference type="ChEBI" id="CHEBI:90510"/>
        <dbReference type="ChEBI" id="CHEBI:90511"/>
        <dbReference type="EC" id="3.1.1.n2"/>
    </reaction>
</comment>
<feature type="domain" description="BD-FAE-like" evidence="7">
    <location>
        <begin position="94"/>
        <end position="203"/>
    </location>
</feature>
<evidence type="ECO:0000313" key="9">
    <source>
        <dbReference type="Proteomes" id="UP001255856"/>
    </source>
</evidence>
<dbReference type="PANTHER" id="PTHR48081:SF33">
    <property type="entry name" value="KYNURENINE FORMAMIDASE"/>
    <property type="match status" value="1"/>
</dbReference>
<keyword evidence="1" id="KW-0378">Hydrolase</keyword>
<dbReference type="GO" id="GO:0008236">
    <property type="term" value="F:serine-type peptidase activity"/>
    <property type="evidence" value="ECO:0007669"/>
    <property type="project" value="InterPro"/>
</dbReference>
<evidence type="ECO:0000256" key="3">
    <source>
        <dbReference type="ARBA" id="ARBA00038928"/>
    </source>
</evidence>
<feature type="domain" description="Peptidase S9 prolyl oligopeptidase catalytic" evidence="6">
    <location>
        <begin position="293"/>
        <end position="392"/>
    </location>
</feature>
<name>A0AAD9IEI3_PROWI</name>
<dbReference type="Proteomes" id="UP001255856">
    <property type="component" value="Unassembled WGS sequence"/>
</dbReference>
<dbReference type="GO" id="GO:0006508">
    <property type="term" value="P:proteolysis"/>
    <property type="evidence" value="ECO:0007669"/>
    <property type="project" value="InterPro"/>
</dbReference>
<evidence type="ECO:0000256" key="2">
    <source>
        <dbReference type="ARBA" id="ARBA00038028"/>
    </source>
</evidence>
<dbReference type="PANTHER" id="PTHR48081">
    <property type="entry name" value="AB HYDROLASE SUPERFAMILY PROTEIN C4A8.06C"/>
    <property type="match status" value="1"/>
</dbReference>
<feature type="region of interest" description="Disordered" evidence="5">
    <location>
        <begin position="212"/>
        <end position="235"/>
    </location>
</feature>
<dbReference type="SUPFAM" id="SSF53474">
    <property type="entry name" value="alpha/beta-Hydrolases"/>
    <property type="match status" value="1"/>
</dbReference>
<dbReference type="EMBL" id="JASFZW010000014">
    <property type="protein sequence ID" value="KAK2075579.1"/>
    <property type="molecule type" value="Genomic_DNA"/>
</dbReference>
<protein>
    <recommendedName>
        <fullName evidence="3">protein-S-isoprenylcysteine alpha-carbonyl methylesterase</fullName>
        <ecNumber evidence="3">3.1.1.n2</ecNumber>
    </recommendedName>
</protein>
<gene>
    <name evidence="8" type="ORF">QBZ16_001687</name>
</gene>
<evidence type="ECO:0000256" key="4">
    <source>
        <dbReference type="ARBA" id="ARBA00049507"/>
    </source>
</evidence>
<dbReference type="InterPro" id="IPR029058">
    <property type="entry name" value="AB_hydrolase_fold"/>
</dbReference>
<dbReference type="Pfam" id="PF20434">
    <property type="entry name" value="BD-FAE"/>
    <property type="match status" value="1"/>
</dbReference>
<reference evidence="8" key="1">
    <citation type="submission" date="2021-01" db="EMBL/GenBank/DDBJ databases">
        <authorList>
            <person name="Eckstrom K.M.E."/>
        </authorList>
    </citation>
    <scope>NUCLEOTIDE SEQUENCE</scope>
    <source>
        <strain evidence="8">UVCC 0001</strain>
    </source>
</reference>
<organism evidence="8 9">
    <name type="scientific">Prototheca wickerhamii</name>
    <dbReference type="NCBI Taxonomy" id="3111"/>
    <lineage>
        <taxon>Eukaryota</taxon>
        <taxon>Viridiplantae</taxon>
        <taxon>Chlorophyta</taxon>
        <taxon>core chlorophytes</taxon>
        <taxon>Trebouxiophyceae</taxon>
        <taxon>Chlorellales</taxon>
        <taxon>Chlorellaceae</taxon>
        <taxon>Prototheca</taxon>
    </lineage>
</organism>